<evidence type="ECO:0000256" key="9">
    <source>
        <dbReference type="ARBA" id="ARBA00038126"/>
    </source>
</evidence>
<dbReference type="GO" id="GO:0018064">
    <property type="term" value="F:protein-L-histidine N-tele-methyltransferase activity"/>
    <property type="evidence" value="ECO:0007669"/>
    <property type="project" value="UniProtKB-EC"/>
</dbReference>
<proteinExistence type="inferred from homology"/>
<dbReference type="GO" id="GO:0005634">
    <property type="term" value="C:nucleus"/>
    <property type="evidence" value="ECO:0007669"/>
    <property type="project" value="UniProtKB-SubCell"/>
</dbReference>
<dbReference type="PANTHER" id="PTHR14614">
    <property type="entry name" value="HEPATOCELLULAR CARCINOMA-ASSOCIATED ANTIGEN"/>
    <property type="match status" value="1"/>
</dbReference>
<protein>
    <recommendedName>
        <fullName evidence="3">protein-histidine N-methyltransferase</fullName>
        <ecNumber evidence="3">2.1.1.85</ecNumber>
    </recommendedName>
</protein>
<dbReference type="Gene3D" id="3.40.50.150">
    <property type="entry name" value="Vaccinia Virus protein VP39"/>
    <property type="match status" value="1"/>
</dbReference>
<dbReference type="GO" id="GO:0000027">
    <property type="term" value="P:ribosomal large subunit assembly"/>
    <property type="evidence" value="ECO:0007669"/>
    <property type="project" value="EnsemblFungi"/>
</dbReference>
<accession>A0A1G4JE88</accession>
<dbReference type="EMBL" id="LT598455">
    <property type="protein sequence ID" value="SCU88470.1"/>
    <property type="molecule type" value="Genomic_DNA"/>
</dbReference>
<dbReference type="PANTHER" id="PTHR14614:SF39">
    <property type="entry name" value="HISTIDINE PROTEIN METHYLTRANSFERASE 1 HOMOLOG"/>
    <property type="match status" value="1"/>
</dbReference>
<organism evidence="11 12">
    <name type="scientific">Lachancea dasiensis</name>
    <dbReference type="NCBI Taxonomy" id="1072105"/>
    <lineage>
        <taxon>Eukaryota</taxon>
        <taxon>Fungi</taxon>
        <taxon>Dikarya</taxon>
        <taxon>Ascomycota</taxon>
        <taxon>Saccharomycotina</taxon>
        <taxon>Saccharomycetes</taxon>
        <taxon>Saccharomycetales</taxon>
        <taxon>Saccharomycetaceae</taxon>
        <taxon>Lachancea</taxon>
    </lineage>
</organism>
<evidence type="ECO:0000256" key="3">
    <source>
        <dbReference type="ARBA" id="ARBA00012533"/>
    </source>
</evidence>
<evidence type="ECO:0000256" key="4">
    <source>
        <dbReference type="ARBA" id="ARBA00022490"/>
    </source>
</evidence>
<sequence length="376" mass="41686">MAFQFGFSGQDLSDDELSDHRQCSQDSPGMIGEAEKPACNPLDSPNLQSSVFKQPAWEDLGAILESLVNVRISFEKILTPQCGIPLYRRELFDVKHQLMTEADDEASVHSSVELEILMGETNEDVRRNVYEGGLKSWECSIDLVDALSLSLSESIRSSTILELGCGTSLPTEYLFAQLLQNKGQRCNANIYLADYNESVLRLVSIPNLVLTWAVVTLSSQELTELQKHEDPNTPVAEGELLLTKALLRKFAQDISAKGVHLNLLSGAWGRDFCNILLPRLPETSSELLILSSETIYQPETLPVISEVILELLQSKPGARALVAAKDIYFGVGGSVIEFQNYIHDKIQSRSLNLVQQTSKIQAGLKRSIVSIHQKEQ</sequence>
<evidence type="ECO:0000256" key="7">
    <source>
        <dbReference type="ARBA" id="ARBA00022691"/>
    </source>
</evidence>
<dbReference type="InterPro" id="IPR019410">
    <property type="entry name" value="Methyltransf_16"/>
</dbReference>
<dbReference type="EC" id="2.1.1.85" evidence="3"/>
<evidence type="ECO:0000256" key="10">
    <source>
        <dbReference type="SAM" id="MobiDB-lite"/>
    </source>
</evidence>
<keyword evidence="6" id="KW-0808">Transferase</keyword>
<dbReference type="OrthoDB" id="1723750at2759"/>
<gene>
    <name evidence="11" type="ORF">LADA_0E10352G</name>
</gene>
<reference evidence="12" key="1">
    <citation type="submission" date="2016-03" db="EMBL/GenBank/DDBJ databases">
        <authorList>
            <person name="Devillers H."/>
        </authorList>
    </citation>
    <scope>NUCLEOTIDE SEQUENCE [LARGE SCALE GENOMIC DNA]</scope>
</reference>
<keyword evidence="8" id="KW-0539">Nucleus</keyword>
<name>A0A1G4JE88_9SACH</name>
<keyword evidence="4" id="KW-0963">Cytoplasm</keyword>
<evidence type="ECO:0000256" key="6">
    <source>
        <dbReference type="ARBA" id="ARBA00022679"/>
    </source>
</evidence>
<evidence type="ECO:0000256" key="5">
    <source>
        <dbReference type="ARBA" id="ARBA00022603"/>
    </source>
</evidence>
<feature type="region of interest" description="Disordered" evidence="10">
    <location>
        <begin position="1"/>
        <end position="42"/>
    </location>
</feature>
<comment type="subcellular location">
    <subcellularLocation>
        <location evidence="2">Cytoplasm</location>
    </subcellularLocation>
    <subcellularLocation>
        <location evidence="1">Nucleus</location>
    </subcellularLocation>
</comment>
<dbReference type="GO" id="GO:0045903">
    <property type="term" value="P:positive regulation of translational fidelity"/>
    <property type="evidence" value="ECO:0007669"/>
    <property type="project" value="EnsemblFungi"/>
</dbReference>
<keyword evidence="12" id="KW-1185">Reference proteome</keyword>
<dbReference type="GO" id="GO:0032259">
    <property type="term" value="P:methylation"/>
    <property type="evidence" value="ECO:0007669"/>
    <property type="project" value="UniProtKB-KW"/>
</dbReference>
<keyword evidence="5" id="KW-0489">Methyltransferase</keyword>
<evidence type="ECO:0000256" key="2">
    <source>
        <dbReference type="ARBA" id="ARBA00004496"/>
    </source>
</evidence>
<dbReference type="AlphaFoldDB" id="A0A1G4JE88"/>
<dbReference type="InterPro" id="IPR029063">
    <property type="entry name" value="SAM-dependent_MTases_sf"/>
</dbReference>
<evidence type="ECO:0000256" key="8">
    <source>
        <dbReference type="ARBA" id="ARBA00023242"/>
    </source>
</evidence>
<evidence type="ECO:0000256" key="1">
    <source>
        <dbReference type="ARBA" id="ARBA00004123"/>
    </source>
</evidence>
<dbReference type="STRING" id="1266660.A0A1G4JE88"/>
<dbReference type="Proteomes" id="UP000190274">
    <property type="component" value="Chromosome E"/>
</dbReference>
<keyword evidence="7" id="KW-0949">S-adenosyl-L-methionine</keyword>
<dbReference type="GO" id="GO:0005737">
    <property type="term" value="C:cytoplasm"/>
    <property type="evidence" value="ECO:0007669"/>
    <property type="project" value="UniProtKB-SubCell"/>
</dbReference>
<evidence type="ECO:0000313" key="11">
    <source>
        <dbReference type="EMBL" id="SCU88470.1"/>
    </source>
</evidence>
<comment type="similarity">
    <text evidence="9">Belongs to the methyltransferase superfamily. METTL18 family.</text>
</comment>
<evidence type="ECO:0000313" key="12">
    <source>
        <dbReference type="Proteomes" id="UP000190274"/>
    </source>
</evidence>